<reference evidence="3" key="2">
    <citation type="submission" date="2025-09" db="UniProtKB">
        <authorList>
            <consortium name="Ensembl"/>
        </authorList>
    </citation>
    <scope>IDENTIFICATION</scope>
</reference>
<dbReference type="PANTHER" id="PTHR23248">
    <property type="entry name" value="PHOSPHOLIPID SCRAMBLASE-RELATED"/>
    <property type="match status" value="1"/>
</dbReference>
<accession>A0A8C5PMJ5</accession>
<organism evidence="3 4">
    <name type="scientific">Leptobrachium leishanense</name>
    <name type="common">Leishan spiny toad</name>
    <dbReference type="NCBI Taxonomy" id="445787"/>
    <lineage>
        <taxon>Eukaryota</taxon>
        <taxon>Metazoa</taxon>
        <taxon>Chordata</taxon>
        <taxon>Craniata</taxon>
        <taxon>Vertebrata</taxon>
        <taxon>Euteleostomi</taxon>
        <taxon>Amphibia</taxon>
        <taxon>Batrachia</taxon>
        <taxon>Anura</taxon>
        <taxon>Pelobatoidea</taxon>
        <taxon>Megophryidae</taxon>
        <taxon>Leptobrachium</taxon>
    </lineage>
</organism>
<dbReference type="Ensembl" id="ENSLLET00000026028.1">
    <property type="protein sequence ID" value="ENSLLEP00000025070.1"/>
    <property type="gene ID" value="ENSLLEG00000015864.1"/>
</dbReference>
<dbReference type="GeneTree" id="ENSGT00940000166623"/>
<dbReference type="OrthoDB" id="191150at2759"/>
<comment type="cofactor">
    <cofactor evidence="2">
        <name>Ca(2+)</name>
        <dbReference type="ChEBI" id="CHEBI:29108"/>
    </cofactor>
</comment>
<keyword evidence="2" id="KW-0106">Calcium</keyword>
<sequence>MPVTKSQPSPFGYLKREKHIEHLPRVPKVICSCLEVRGVQKYHQDNEFKNPGEKRAKLKNEILGNPRIVAKKGSNHIAFASGDPNHINPVEDKLKMQRMLTAVEEVDESTPSELQMLAGDKQFFITSNTKSQGFSCQPERLYIISTRMAKQLLVASEDSSCLCFQLCGPARSCCLQLHDQNREEVLKFCRPYRMDVCCLWCCLMVIRVFSSSNSLIGSVQQRWSLFNPCLSVHSSDERKLMEIKGSWSAARCHSDQEFQVTSLNGQHLAIIWKRWPGYNEDYNMDHEFFGLDITASLTPPEKALLLAATFLLVRDRYCNPAPSP</sequence>
<name>A0A8C5PMJ5_9ANUR</name>
<dbReference type="Pfam" id="PF03803">
    <property type="entry name" value="Scramblase"/>
    <property type="match status" value="1"/>
</dbReference>
<proteinExistence type="inferred from homology"/>
<dbReference type="PANTHER" id="PTHR23248:SF40">
    <property type="entry name" value="PHOSPHOLIPID SCRAMBLASE"/>
    <property type="match status" value="1"/>
</dbReference>
<reference evidence="3" key="1">
    <citation type="submission" date="2025-08" db="UniProtKB">
        <authorList>
            <consortium name="Ensembl"/>
        </authorList>
    </citation>
    <scope>IDENTIFICATION</scope>
</reference>
<evidence type="ECO:0000313" key="4">
    <source>
        <dbReference type="Proteomes" id="UP000694569"/>
    </source>
</evidence>
<keyword evidence="2" id="KW-0564">Palmitate</keyword>
<comment type="similarity">
    <text evidence="1 2">Belongs to the phospholipid scramblase family.</text>
</comment>
<dbReference type="InterPro" id="IPR005552">
    <property type="entry name" value="Scramblase"/>
</dbReference>
<dbReference type="GO" id="GO:0005886">
    <property type="term" value="C:plasma membrane"/>
    <property type="evidence" value="ECO:0007669"/>
    <property type="project" value="TreeGrafter"/>
</dbReference>
<keyword evidence="2" id="KW-0449">Lipoprotein</keyword>
<dbReference type="Proteomes" id="UP000694569">
    <property type="component" value="Unplaced"/>
</dbReference>
<evidence type="ECO:0000313" key="3">
    <source>
        <dbReference type="Ensembl" id="ENSLLEP00000025070.1"/>
    </source>
</evidence>
<keyword evidence="4" id="KW-1185">Reference proteome</keyword>
<evidence type="ECO:0000256" key="2">
    <source>
        <dbReference type="RuleBase" id="RU363116"/>
    </source>
</evidence>
<dbReference type="GO" id="GO:0017128">
    <property type="term" value="F:phospholipid scramblase activity"/>
    <property type="evidence" value="ECO:0007669"/>
    <property type="project" value="InterPro"/>
</dbReference>
<dbReference type="AlphaFoldDB" id="A0A8C5PMJ5"/>
<protein>
    <recommendedName>
        <fullName evidence="2">Phospholipid scramblase</fullName>
    </recommendedName>
</protein>
<evidence type="ECO:0000256" key="1">
    <source>
        <dbReference type="ARBA" id="ARBA00005350"/>
    </source>
</evidence>
<comment type="function">
    <text evidence="2">May mediate accelerated ATP-independent bidirectional transbilayer migration of phospholipids upon binding calcium ions that results in a loss of phospholipid asymmetry in the plasma membrane.</text>
</comment>